<dbReference type="InterPro" id="IPR036046">
    <property type="entry name" value="Acylphosphatase-like_dom_sf"/>
</dbReference>
<feature type="active site" evidence="2">
    <location>
        <position position="89"/>
    </location>
</feature>
<dbReference type="PRINTS" id="PR00112">
    <property type="entry name" value="ACYLPHPHTASE"/>
</dbReference>
<proteinExistence type="inferred from homology"/>
<dbReference type="OrthoDB" id="1930622at2759"/>
<comment type="catalytic activity">
    <reaction evidence="2">
        <text>an acyl phosphate + H2O = a carboxylate + phosphate + H(+)</text>
        <dbReference type="Rhea" id="RHEA:14965"/>
        <dbReference type="ChEBI" id="CHEBI:15377"/>
        <dbReference type="ChEBI" id="CHEBI:15378"/>
        <dbReference type="ChEBI" id="CHEBI:29067"/>
        <dbReference type="ChEBI" id="CHEBI:43474"/>
        <dbReference type="ChEBI" id="CHEBI:59918"/>
        <dbReference type="EC" id="3.6.1.7"/>
    </reaction>
</comment>
<dbReference type="SUPFAM" id="SSF54975">
    <property type="entry name" value="Acylphosphatase/BLUF domain-like"/>
    <property type="match status" value="1"/>
</dbReference>
<comment type="caution">
    <text evidence="6">The sequence shown here is derived from an EMBL/GenBank/DDBJ whole genome shotgun (WGS) entry which is preliminary data.</text>
</comment>
<dbReference type="EMBL" id="QEFC01001818">
    <property type="protein sequence ID" value="KAE9455693.1"/>
    <property type="molecule type" value="Genomic_DNA"/>
</dbReference>
<evidence type="ECO:0000313" key="6">
    <source>
        <dbReference type="EMBL" id="KAE9455693.1"/>
    </source>
</evidence>
<dbReference type="Pfam" id="PF02519">
    <property type="entry name" value="Auxin_inducible"/>
    <property type="match status" value="1"/>
</dbReference>
<evidence type="ECO:0000256" key="4">
    <source>
        <dbReference type="SAM" id="Phobius"/>
    </source>
</evidence>
<dbReference type="GO" id="GO:0009733">
    <property type="term" value="P:response to auxin"/>
    <property type="evidence" value="ECO:0007669"/>
    <property type="project" value="InterPro"/>
</dbReference>
<keyword evidence="4" id="KW-0812">Transmembrane</keyword>
<feature type="transmembrane region" description="Helical" evidence="4">
    <location>
        <begin position="36"/>
        <end position="61"/>
    </location>
</feature>
<dbReference type="NCBIfam" id="NF010996">
    <property type="entry name" value="PRK14421.1"/>
    <property type="match status" value="1"/>
</dbReference>
<keyword evidence="2" id="KW-0378">Hydrolase</keyword>
<dbReference type="Pfam" id="PF00708">
    <property type="entry name" value="Acylphosphatase"/>
    <property type="match status" value="1"/>
</dbReference>
<evidence type="ECO:0000256" key="3">
    <source>
        <dbReference type="RuleBase" id="RU004168"/>
    </source>
</evidence>
<comment type="similarity">
    <text evidence="1">Belongs to the ARG7 family.</text>
</comment>
<dbReference type="PROSITE" id="PS00151">
    <property type="entry name" value="ACYLPHOSPHATASE_2"/>
    <property type="match status" value="1"/>
</dbReference>
<keyword evidence="4" id="KW-1133">Transmembrane helix</keyword>
<dbReference type="PANTHER" id="PTHR47268:SF4">
    <property type="entry name" value="ACYLPHOSPHATASE"/>
    <property type="match status" value="1"/>
</dbReference>
<dbReference type="GO" id="GO:0003998">
    <property type="term" value="F:acylphosphatase activity"/>
    <property type="evidence" value="ECO:0007669"/>
    <property type="project" value="UniProtKB-EC"/>
</dbReference>
<keyword evidence="4" id="KW-0472">Membrane</keyword>
<reference evidence="6 7" key="1">
    <citation type="journal article" date="2019" name="Genome Biol. Evol.">
        <title>The Rhododendron genome and chromosomal organization provide insight into shared whole-genome duplications across the heath family (Ericaceae).</title>
        <authorList>
            <person name="Soza V.L."/>
            <person name="Lindsley D."/>
            <person name="Waalkes A."/>
            <person name="Ramage E."/>
            <person name="Patwardhan R.P."/>
            <person name="Burton J.N."/>
            <person name="Adey A."/>
            <person name="Kumar A."/>
            <person name="Qiu R."/>
            <person name="Shendure J."/>
            <person name="Hall B."/>
        </authorList>
    </citation>
    <scope>NUCLEOTIDE SEQUENCE [LARGE SCALE GENOMIC DNA]</scope>
    <source>
        <strain evidence="6">RSF 1966-606</strain>
    </source>
</reference>
<evidence type="ECO:0000256" key="1">
    <source>
        <dbReference type="ARBA" id="ARBA00006974"/>
    </source>
</evidence>
<gene>
    <name evidence="6" type="ORF">C3L33_12388</name>
</gene>
<organism evidence="6 7">
    <name type="scientific">Rhododendron williamsianum</name>
    <dbReference type="NCBI Taxonomy" id="262921"/>
    <lineage>
        <taxon>Eukaryota</taxon>
        <taxon>Viridiplantae</taxon>
        <taxon>Streptophyta</taxon>
        <taxon>Embryophyta</taxon>
        <taxon>Tracheophyta</taxon>
        <taxon>Spermatophyta</taxon>
        <taxon>Magnoliopsida</taxon>
        <taxon>eudicotyledons</taxon>
        <taxon>Gunneridae</taxon>
        <taxon>Pentapetalae</taxon>
        <taxon>asterids</taxon>
        <taxon>Ericales</taxon>
        <taxon>Ericaceae</taxon>
        <taxon>Ericoideae</taxon>
        <taxon>Rhodoreae</taxon>
        <taxon>Rhododendron</taxon>
    </lineage>
</organism>
<accession>A0A6A4L873</accession>
<dbReference type="InterPro" id="IPR017968">
    <property type="entry name" value="Acylphosphatase_CS"/>
</dbReference>
<dbReference type="EC" id="3.6.1.7" evidence="2"/>
<name>A0A6A4L873_9ERIC</name>
<feature type="transmembrane region" description="Helical" evidence="4">
    <location>
        <begin position="12"/>
        <end position="30"/>
    </location>
</feature>
<comment type="similarity">
    <text evidence="3">Belongs to the acylphosphatase family.</text>
</comment>
<feature type="domain" description="Acylphosphatase-like" evidence="5">
    <location>
        <begin position="56"/>
        <end position="142"/>
    </location>
</feature>
<keyword evidence="7" id="KW-1185">Reference proteome</keyword>
<dbReference type="InterPro" id="IPR001792">
    <property type="entry name" value="Acylphosphatase-like_dom"/>
</dbReference>
<feature type="non-terminal residue" evidence="6">
    <location>
        <position position="1"/>
    </location>
</feature>
<dbReference type="InterPro" id="IPR003676">
    <property type="entry name" value="SAUR_fam"/>
</dbReference>
<dbReference type="PANTHER" id="PTHR47268">
    <property type="entry name" value="ACYLPHOSPHATASE"/>
    <property type="match status" value="1"/>
</dbReference>
<feature type="active site" evidence="2">
    <location>
        <position position="71"/>
    </location>
</feature>
<dbReference type="AlphaFoldDB" id="A0A6A4L873"/>
<dbReference type="Proteomes" id="UP000428333">
    <property type="component" value="Linkage Group LG07"/>
</dbReference>
<evidence type="ECO:0000259" key="5">
    <source>
        <dbReference type="PROSITE" id="PS51160"/>
    </source>
</evidence>
<protein>
    <recommendedName>
        <fullName evidence="2">acylphosphatase</fullName>
        <ecNumber evidence="2">3.6.1.7</ecNumber>
    </recommendedName>
</protein>
<sequence length="253" mass="28830">MLVVYQRRDDSPAFVFFYYLLIFVFLVLFFKFAILIVFVFLLYVLCFGLVHLLSSLVRVVVKGRVQGVFYRNWTVENAKELGLKGWVRNRRDGSVEALFSGSTDKVQEMEQRCRRGPPAAMVTGLEVCLIFPGMRGVLVILKLLRQMLMGKLFVSSRRFYGSSGSDDDDASSRAEDLPEDVKEGHFVVHAVDRGELKRFVIELGYLDDPDFLNLLKQAEEEFGFRAEGVLAVPCGPNELQRVLESRKKKKVVG</sequence>
<dbReference type="PROSITE" id="PS51160">
    <property type="entry name" value="ACYLPHOSPHATASE_3"/>
    <property type="match status" value="1"/>
</dbReference>
<dbReference type="Gene3D" id="3.30.70.100">
    <property type="match status" value="1"/>
</dbReference>
<dbReference type="InterPro" id="IPR020456">
    <property type="entry name" value="Acylphosphatase"/>
</dbReference>
<evidence type="ECO:0000256" key="2">
    <source>
        <dbReference type="PROSITE-ProRule" id="PRU00520"/>
    </source>
</evidence>
<evidence type="ECO:0000313" key="7">
    <source>
        <dbReference type="Proteomes" id="UP000428333"/>
    </source>
</evidence>